<name>A0A2Y8ZW76_9MICO</name>
<dbReference type="AlphaFoldDB" id="A0A2Y8ZW76"/>
<gene>
    <name evidence="1" type="ORF">SAMN04489750_1842</name>
</gene>
<dbReference type="RefSeq" id="WP_109685178.1">
    <property type="nucleotide sequence ID" value="NZ_QGDN01000001.1"/>
</dbReference>
<protein>
    <submittedName>
        <fullName evidence="1">Uncharacterized protein</fullName>
    </submittedName>
</protein>
<dbReference type="Proteomes" id="UP000250028">
    <property type="component" value="Unassembled WGS sequence"/>
</dbReference>
<evidence type="ECO:0000313" key="2">
    <source>
        <dbReference type="Proteomes" id="UP000250028"/>
    </source>
</evidence>
<dbReference type="EMBL" id="UESZ01000001">
    <property type="protein sequence ID" value="SSA34519.1"/>
    <property type="molecule type" value="Genomic_DNA"/>
</dbReference>
<sequence>MSIVATSINDGVIAVRGAFSVLAQQLADARTQHGDLHVADLRIKLIGDNRNRVEIAAALCVPAGGPTDGCPLCGD</sequence>
<keyword evidence="2" id="KW-1185">Reference proteome</keyword>
<evidence type="ECO:0000313" key="1">
    <source>
        <dbReference type="EMBL" id="SSA34519.1"/>
    </source>
</evidence>
<organism evidence="1 2">
    <name type="scientific">Branchiibius hedensis</name>
    <dbReference type="NCBI Taxonomy" id="672460"/>
    <lineage>
        <taxon>Bacteria</taxon>
        <taxon>Bacillati</taxon>
        <taxon>Actinomycetota</taxon>
        <taxon>Actinomycetes</taxon>
        <taxon>Micrococcales</taxon>
        <taxon>Dermacoccaceae</taxon>
        <taxon>Branchiibius</taxon>
    </lineage>
</organism>
<reference evidence="2" key="1">
    <citation type="submission" date="2016-10" db="EMBL/GenBank/DDBJ databases">
        <authorList>
            <person name="Varghese N."/>
            <person name="Submissions S."/>
        </authorList>
    </citation>
    <scope>NUCLEOTIDE SEQUENCE [LARGE SCALE GENOMIC DNA]</scope>
    <source>
        <strain evidence="2">DSM 22951</strain>
    </source>
</reference>
<proteinExistence type="predicted"/>
<accession>A0A2Y8ZW76</accession>